<protein>
    <submittedName>
        <fullName evidence="1">Uncharacterized protein</fullName>
    </submittedName>
</protein>
<organism evidence="1">
    <name type="scientific">bioreactor metagenome</name>
    <dbReference type="NCBI Taxonomy" id="1076179"/>
    <lineage>
        <taxon>unclassified sequences</taxon>
        <taxon>metagenomes</taxon>
        <taxon>ecological metagenomes</taxon>
    </lineage>
</organism>
<comment type="caution">
    <text evidence="1">The sequence shown here is derived from an EMBL/GenBank/DDBJ whole genome shotgun (WGS) entry which is preliminary data.</text>
</comment>
<name>A0A644Z2E7_9ZZZZ</name>
<dbReference type="EMBL" id="VSSQ01006899">
    <property type="protein sequence ID" value="MPM34191.1"/>
    <property type="molecule type" value="Genomic_DNA"/>
</dbReference>
<evidence type="ECO:0000313" key="1">
    <source>
        <dbReference type="EMBL" id="MPM34191.1"/>
    </source>
</evidence>
<accession>A0A644Z2E7</accession>
<gene>
    <name evidence="1" type="ORF">SDC9_80773</name>
</gene>
<proteinExistence type="predicted"/>
<sequence length="49" mass="5618">MFAEIQLLNESFVELKNTINVKEIDPYFNAKCSVDVIWSMLSPDVKPCP</sequence>
<dbReference type="AlphaFoldDB" id="A0A644Z2E7"/>
<reference evidence="1" key="1">
    <citation type="submission" date="2019-08" db="EMBL/GenBank/DDBJ databases">
        <authorList>
            <person name="Kucharzyk K."/>
            <person name="Murdoch R.W."/>
            <person name="Higgins S."/>
            <person name="Loffler F."/>
        </authorList>
    </citation>
    <scope>NUCLEOTIDE SEQUENCE</scope>
</reference>